<proteinExistence type="predicted"/>
<gene>
    <name evidence="3" type="ORF">ACFQ07_12640</name>
</gene>
<keyword evidence="2" id="KW-1133">Transmembrane helix</keyword>
<accession>A0ABW3CEY8</accession>
<evidence type="ECO:0000313" key="3">
    <source>
        <dbReference type="EMBL" id="MFD0853079.1"/>
    </source>
</evidence>
<evidence type="ECO:0000313" key="4">
    <source>
        <dbReference type="Proteomes" id="UP001597083"/>
    </source>
</evidence>
<keyword evidence="4" id="KW-1185">Reference proteome</keyword>
<feature type="compositionally biased region" description="Basic and acidic residues" evidence="1">
    <location>
        <begin position="63"/>
        <end position="76"/>
    </location>
</feature>
<protein>
    <recommendedName>
        <fullName evidence="5">APC family permease</fullName>
    </recommendedName>
</protein>
<comment type="caution">
    <text evidence="3">The sequence shown here is derived from an EMBL/GenBank/DDBJ whole genome shotgun (WGS) entry which is preliminary data.</text>
</comment>
<feature type="region of interest" description="Disordered" evidence="1">
    <location>
        <begin position="63"/>
        <end position="93"/>
    </location>
</feature>
<feature type="transmembrane region" description="Helical" evidence="2">
    <location>
        <begin position="12"/>
        <end position="33"/>
    </location>
</feature>
<evidence type="ECO:0000256" key="1">
    <source>
        <dbReference type="SAM" id="MobiDB-lite"/>
    </source>
</evidence>
<organism evidence="3 4">
    <name type="scientific">Actinomadura adrarensis</name>
    <dbReference type="NCBI Taxonomy" id="1819600"/>
    <lineage>
        <taxon>Bacteria</taxon>
        <taxon>Bacillati</taxon>
        <taxon>Actinomycetota</taxon>
        <taxon>Actinomycetes</taxon>
        <taxon>Streptosporangiales</taxon>
        <taxon>Thermomonosporaceae</taxon>
        <taxon>Actinomadura</taxon>
    </lineage>
</organism>
<evidence type="ECO:0008006" key="5">
    <source>
        <dbReference type="Google" id="ProtNLM"/>
    </source>
</evidence>
<sequence>SAEAGRRLANATWAVGLVNFVLLLWLLLAPGHLAEPQAAALGAPVFFVLFAGFFFGVAWMGSREDRPSGRREKWMDADFGTVDRPPRRSDRSG</sequence>
<keyword evidence="2" id="KW-0472">Membrane</keyword>
<feature type="compositionally biased region" description="Basic and acidic residues" evidence="1">
    <location>
        <begin position="84"/>
        <end position="93"/>
    </location>
</feature>
<keyword evidence="2" id="KW-0812">Transmembrane</keyword>
<feature type="non-terminal residue" evidence="3">
    <location>
        <position position="1"/>
    </location>
</feature>
<reference evidence="4" key="1">
    <citation type="journal article" date="2019" name="Int. J. Syst. Evol. Microbiol.">
        <title>The Global Catalogue of Microorganisms (GCM) 10K type strain sequencing project: providing services to taxonomists for standard genome sequencing and annotation.</title>
        <authorList>
            <consortium name="The Broad Institute Genomics Platform"/>
            <consortium name="The Broad Institute Genome Sequencing Center for Infectious Disease"/>
            <person name="Wu L."/>
            <person name="Ma J."/>
        </authorList>
    </citation>
    <scope>NUCLEOTIDE SEQUENCE [LARGE SCALE GENOMIC DNA]</scope>
    <source>
        <strain evidence="4">JCM 31696</strain>
    </source>
</reference>
<name>A0ABW3CEY8_9ACTN</name>
<dbReference type="Proteomes" id="UP001597083">
    <property type="component" value="Unassembled WGS sequence"/>
</dbReference>
<evidence type="ECO:0000256" key="2">
    <source>
        <dbReference type="SAM" id="Phobius"/>
    </source>
</evidence>
<feature type="transmembrane region" description="Helical" evidence="2">
    <location>
        <begin position="39"/>
        <end position="61"/>
    </location>
</feature>
<dbReference type="EMBL" id="JBHTIR010001868">
    <property type="protein sequence ID" value="MFD0853079.1"/>
    <property type="molecule type" value="Genomic_DNA"/>
</dbReference>